<sequence>MTVSSTVATAAKSSHFAAKPPSAAHARLFKAATVPDSIDDDVSTVIEYPETEEARSAYVSPQTKRPVTEFQYRVYDACRQVPCGSYTTYKAISDHLGSGPRAVGTALSKNPFCPLPIPCHRVLTSDCYIGGFSGDTKSKIFWKKAKLEKEGLEFDDKGFVALSLQQPRFFNSFK</sequence>
<dbReference type="GO" id="GO:0032259">
    <property type="term" value="P:methylation"/>
    <property type="evidence" value="ECO:0007669"/>
    <property type="project" value="UniProtKB-KW"/>
</dbReference>
<gene>
    <name evidence="13" type="ORF">IWW39_001142</name>
</gene>
<evidence type="ECO:0000313" key="13">
    <source>
        <dbReference type="EMBL" id="KAJ2689918.1"/>
    </source>
</evidence>
<comment type="similarity">
    <text evidence="2">Belongs to the MGMT family.</text>
</comment>
<dbReference type="InterPro" id="IPR036217">
    <property type="entry name" value="MethylDNA_cys_MeTrfase_DNAb"/>
</dbReference>
<dbReference type="OrthoDB" id="1907495at2759"/>
<evidence type="ECO:0000256" key="10">
    <source>
        <dbReference type="ARBA" id="ARBA00031621"/>
    </source>
</evidence>
<evidence type="ECO:0000256" key="5">
    <source>
        <dbReference type="ARBA" id="ARBA00022603"/>
    </source>
</evidence>
<comment type="catalytic activity">
    <reaction evidence="11">
        <text>a 6-O-methyl-2'-deoxyguanosine in DNA + L-cysteinyl-[protein] = S-methyl-L-cysteinyl-[protein] + a 2'-deoxyguanosine in DNA</text>
        <dbReference type="Rhea" id="RHEA:24000"/>
        <dbReference type="Rhea" id="RHEA-COMP:10131"/>
        <dbReference type="Rhea" id="RHEA-COMP:10132"/>
        <dbReference type="Rhea" id="RHEA-COMP:11367"/>
        <dbReference type="Rhea" id="RHEA-COMP:11368"/>
        <dbReference type="ChEBI" id="CHEBI:29950"/>
        <dbReference type="ChEBI" id="CHEBI:82612"/>
        <dbReference type="ChEBI" id="CHEBI:85445"/>
        <dbReference type="ChEBI" id="CHEBI:85448"/>
        <dbReference type="EC" id="2.1.1.63"/>
    </reaction>
</comment>
<evidence type="ECO:0000256" key="11">
    <source>
        <dbReference type="ARBA" id="ARBA00049348"/>
    </source>
</evidence>
<comment type="caution">
    <text evidence="13">The sequence shown here is derived from an EMBL/GenBank/DDBJ whole genome shotgun (WGS) entry which is preliminary data.</text>
</comment>
<comment type="catalytic activity">
    <reaction evidence="1">
        <text>a 4-O-methyl-thymidine in DNA + L-cysteinyl-[protein] = a thymidine in DNA + S-methyl-L-cysteinyl-[protein]</text>
        <dbReference type="Rhea" id="RHEA:53428"/>
        <dbReference type="Rhea" id="RHEA-COMP:10131"/>
        <dbReference type="Rhea" id="RHEA-COMP:10132"/>
        <dbReference type="Rhea" id="RHEA-COMP:13555"/>
        <dbReference type="Rhea" id="RHEA-COMP:13556"/>
        <dbReference type="ChEBI" id="CHEBI:29950"/>
        <dbReference type="ChEBI" id="CHEBI:82612"/>
        <dbReference type="ChEBI" id="CHEBI:137386"/>
        <dbReference type="ChEBI" id="CHEBI:137387"/>
        <dbReference type="EC" id="2.1.1.63"/>
    </reaction>
</comment>
<dbReference type="PROSITE" id="PS00374">
    <property type="entry name" value="MGMT"/>
    <property type="match status" value="1"/>
</dbReference>
<evidence type="ECO:0000259" key="12">
    <source>
        <dbReference type="Pfam" id="PF01035"/>
    </source>
</evidence>
<dbReference type="InterPro" id="IPR036388">
    <property type="entry name" value="WH-like_DNA-bd_sf"/>
</dbReference>
<name>A0A9W8L6I3_9FUNG</name>
<protein>
    <recommendedName>
        <fullName evidence="4">Methylated-DNA--protein-cysteine methyltransferase</fullName>
        <ecNumber evidence="3">2.1.1.63</ecNumber>
    </recommendedName>
    <alternativeName>
        <fullName evidence="9">6-O-methylguanine-DNA methyltransferase</fullName>
    </alternativeName>
    <alternativeName>
        <fullName evidence="10">O-6-methylguanine-DNA-alkyltransferase</fullName>
    </alternativeName>
</protein>
<dbReference type="GO" id="GO:0003908">
    <property type="term" value="F:methylated-DNA-[protein]-cysteine S-methyltransferase activity"/>
    <property type="evidence" value="ECO:0007669"/>
    <property type="project" value="UniProtKB-EC"/>
</dbReference>
<accession>A0A9W8L6I3</accession>
<dbReference type="AlphaFoldDB" id="A0A9W8L6I3"/>
<evidence type="ECO:0000256" key="9">
    <source>
        <dbReference type="ARBA" id="ARBA00030795"/>
    </source>
</evidence>
<dbReference type="PANTHER" id="PTHR10815:SF13">
    <property type="entry name" value="METHYLATED-DNA--PROTEIN-CYSTEINE METHYLTRANSFERASE"/>
    <property type="match status" value="1"/>
</dbReference>
<evidence type="ECO:0000256" key="2">
    <source>
        <dbReference type="ARBA" id="ARBA00008711"/>
    </source>
</evidence>
<evidence type="ECO:0000256" key="6">
    <source>
        <dbReference type="ARBA" id="ARBA00022679"/>
    </source>
</evidence>
<dbReference type="InterPro" id="IPR014048">
    <property type="entry name" value="MethylDNA_cys_MeTrfase_DNA-bd"/>
</dbReference>
<reference evidence="13" key="1">
    <citation type="submission" date="2022-07" db="EMBL/GenBank/DDBJ databases">
        <title>Phylogenomic reconstructions and comparative analyses of Kickxellomycotina fungi.</title>
        <authorList>
            <person name="Reynolds N.K."/>
            <person name="Stajich J.E."/>
            <person name="Barry K."/>
            <person name="Grigoriev I.V."/>
            <person name="Crous P."/>
            <person name="Smith M.E."/>
        </authorList>
    </citation>
    <scope>NUCLEOTIDE SEQUENCE</scope>
    <source>
        <strain evidence="13">CBS 109367</strain>
    </source>
</reference>
<evidence type="ECO:0000313" key="14">
    <source>
        <dbReference type="Proteomes" id="UP001151516"/>
    </source>
</evidence>
<dbReference type="Gene3D" id="1.10.10.10">
    <property type="entry name" value="Winged helix-like DNA-binding domain superfamily/Winged helix DNA-binding domain"/>
    <property type="match status" value="1"/>
</dbReference>
<evidence type="ECO:0000256" key="4">
    <source>
        <dbReference type="ARBA" id="ARBA00015377"/>
    </source>
</evidence>
<keyword evidence="8" id="KW-0234">DNA repair</keyword>
<dbReference type="Proteomes" id="UP001151516">
    <property type="component" value="Unassembled WGS sequence"/>
</dbReference>
<evidence type="ECO:0000256" key="7">
    <source>
        <dbReference type="ARBA" id="ARBA00022763"/>
    </source>
</evidence>
<evidence type="ECO:0000256" key="8">
    <source>
        <dbReference type="ARBA" id="ARBA00023204"/>
    </source>
</evidence>
<dbReference type="NCBIfam" id="TIGR00589">
    <property type="entry name" value="ogt"/>
    <property type="match status" value="1"/>
</dbReference>
<dbReference type="InterPro" id="IPR001497">
    <property type="entry name" value="MethylDNA_cys_MeTrfase_AS"/>
</dbReference>
<dbReference type="Pfam" id="PF01035">
    <property type="entry name" value="DNA_binding_1"/>
    <property type="match status" value="1"/>
</dbReference>
<feature type="domain" description="Methylated-DNA-[protein]-cysteine S-methyltransferase DNA binding" evidence="12">
    <location>
        <begin position="69"/>
        <end position="151"/>
    </location>
</feature>
<evidence type="ECO:0000256" key="1">
    <source>
        <dbReference type="ARBA" id="ARBA00001286"/>
    </source>
</evidence>
<keyword evidence="5" id="KW-0489">Methyltransferase</keyword>
<dbReference type="SUPFAM" id="SSF46767">
    <property type="entry name" value="Methylated DNA-protein cysteine methyltransferase, C-terminal domain"/>
    <property type="match status" value="1"/>
</dbReference>
<dbReference type="EMBL" id="JANBTX010000018">
    <property type="protein sequence ID" value="KAJ2689918.1"/>
    <property type="molecule type" value="Genomic_DNA"/>
</dbReference>
<dbReference type="GO" id="GO:0006281">
    <property type="term" value="P:DNA repair"/>
    <property type="evidence" value="ECO:0007669"/>
    <property type="project" value="UniProtKB-KW"/>
</dbReference>
<proteinExistence type="inferred from homology"/>
<dbReference type="PANTHER" id="PTHR10815">
    <property type="entry name" value="METHYLATED-DNA--PROTEIN-CYSTEINE METHYLTRANSFERASE"/>
    <property type="match status" value="1"/>
</dbReference>
<keyword evidence="7" id="KW-0227">DNA damage</keyword>
<keyword evidence="14" id="KW-1185">Reference proteome</keyword>
<dbReference type="EC" id="2.1.1.63" evidence="3"/>
<keyword evidence="6" id="KW-0808">Transferase</keyword>
<dbReference type="CDD" id="cd06445">
    <property type="entry name" value="ATase"/>
    <property type="match status" value="1"/>
</dbReference>
<organism evidence="13 14">
    <name type="scientific">Coemansia spiralis</name>
    <dbReference type="NCBI Taxonomy" id="417178"/>
    <lineage>
        <taxon>Eukaryota</taxon>
        <taxon>Fungi</taxon>
        <taxon>Fungi incertae sedis</taxon>
        <taxon>Zoopagomycota</taxon>
        <taxon>Kickxellomycotina</taxon>
        <taxon>Kickxellomycetes</taxon>
        <taxon>Kickxellales</taxon>
        <taxon>Kickxellaceae</taxon>
        <taxon>Coemansia</taxon>
    </lineage>
</organism>
<evidence type="ECO:0000256" key="3">
    <source>
        <dbReference type="ARBA" id="ARBA00011918"/>
    </source>
</evidence>